<gene>
    <name evidence="10" type="ORF">GO495_17185</name>
</gene>
<evidence type="ECO:0000259" key="9">
    <source>
        <dbReference type="Pfam" id="PF12704"/>
    </source>
</evidence>
<proteinExistence type="inferred from homology"/>
<dbReference type="Proteomes" id="UP000468388">
    <property type="component" value="Unassembled WGS sequence"/>
</dbReference>
<dbReference type="EMBL" id="WRXO01000004">
    <property type="protein sequence ID" value="MVT42329.1"/>
    <property type="molecule type" value="Genomic_DNA"/>
</dbReference>
<evidence type="ECO:0000256" key="3">
    <source>
        <dbReference type="ARBA" id="ARBA00022692"/>
    </source>
</evidence>
<keyword evidence="5 7" id="KW-0472">Membrane</keyword>
<dbReference type="InterPro" id="IPR050250">
    <property type="entry name" value="Macrolide_Exporter_MacB"/>
</dbReference>
<accession>A0A6N8JDH4</accession>
<keyword evidence="3 7" id="KW-0812">Transmembrane</keyword>
<evidence type="ECO:0000256" key="6">
    <source>
        <dbReference type="ARBA" id="ARBA00038076"/>
    </source>
</evidence>
<dbReference type="GO" id="GO:0005886">
    <property type="term" value="C:plasma membrane"/>
    <property type="evidence" value="ECO:0007669"/>
    <property type="project" value="UniProtKB-SubCell"/>
</dbReference>
<dbReference type="GO" id="GO:0022857">
    <property type="term" value="F:transmembrane transporter activity"/>
    <property type="evidence" value="ECO:0007669"/>
    <property type="project" value="TreeGrafter"/>
</dbReference>
<dbReference type="AlphaFoldDB" id="A0A6N8JDH4"/>
<evidence type="ECO:0000256" key="7">
    <source>
        <dbReference type="SAM" id="Phobius"/>
    </source>
</evidence>
<keyword evidence="11" id="KW-1185">Reference proteome</keyword>
<evidence type="ECO:0000256" key="4">
    <source>
        <dbReference type="ARBA" id="ARBA00022989"/>
    </source>
</evidence>
<evidence type="ECO:0000256" key="2">
    <source>
        <dbReference type="ARBA" id="ARBA00022475"/>
    </source>
</evidence>
<dbReference type="InterPro" id="IPR003838">
    <property type="entry name" value="ABC3_permease_C"/>
</dbReference>
<comment type="similarity">
    <text evidence="6">Belongs to the ABC-4 integral membrane protein family.</text>
</comment>
<protein>
    <submittedName>
        <fullName evidence="10">FtsX-like permease family protein</fullName>
    </submittedName>
</protein>
<evidence type="ECO:0000313" key="10">
    <source>
        <dbReference type="EMBL" id="MVT42329.1"/>
    </source>
</evidence>
<evidence type="ECO:0000256" key="5">
    <source>
        <dbReference type="ARBA" id="ARBA00023136"/>
    </source>
</evidence>
<reference evidence="10 11" key="1">
    <citation type="submission" date="2019-12" db="EMBL/GenBank/DDBJ databases">
        <title>The draft genomic sequence of strain Chitinophaga oryziterrae JCM 16595.</title>
        <authorList>
            <person name="Zhang X."/>
        </authorList>
    </citation>
    <scope>NUCLEOTIDE SEQUENCE [LARGE SCALE GENOMIC DNA]</scope>
    <source>
        <strain evidence="10 11">JCM 16595</strain>
    </source>
</reference>
<dbReference type="Pfam" id="PF12704">
    <property type="entry name" value="MacB_PCD"/>
    <property type="match status" value="1"/>
</dbReference>
<feature type="transmembrane region" description="Helical" evidence="7">
    <location>
        <begin position="293"/>
        <end position="316"/>
    </location>
</feature>
<sequence length="417" mass="45668">MIATIKILWSSLKMAVQELRVNKLRTFLSLLGITIGIFCIIAVLTATNSLESNVRNDLAALGNDVIFVQKWPWEGGPDAPWWKYMNRPLPEYKELKYIQDKVHSASAAAFAFSSGNKRIEYKNDYMEGVDFMAVTQDYDKVQQISISAGHFFIGKENDGSSNVAIIGANLWEGLFGSAEAALGKTIRIEGRPTRIIGVLKKKGSSMLDIVSYDNIVIVPYKYGRTIVDERRYADPYILVKTAPTSTMPEMKDELRGVIRAVHRLRPTMEDNFSLNEITSATDDLNGVFAAINMGGFFIAFFALVVGGFGIANIMFVTVKERTSIIGLKKAIGAKRSVILMEFLIESILLCIVGGTIGLLLVFMGTLVANSLSTFVVTLTLSNIILGLTISAFVGMVAGFIPAFSASKLDAVVAIRSN</sequence>
<feature type="transmembrane region" description="Helical" evidence="7">
    <location>
        <begin position="337"/>
        <end position="363"/>
    </location>
</feature>
<dbReference type="PANTHER" id="PTHR30572:SF4">
    <property type="entry name" value="ABC TRANSPORTER PERMEASE YTRF"/>
    <property type="match status" value="1"/>
</dbReference>
<name>A0A6N8JDH4_9BACT</name>
<dbReference type="InterPro" id="IPR025857">
    <property type="entry name" value="MacB_PCD"/>
</dbReference>
<comment type="caution">
    <text evidence="10">The sequence shown here is derived from an EMBL/GenBank/DDBJ whole genome shotgun (WGS) entry which is preliminary data.</text>
</comment>
<evidence type="ECO:0000256" key="1">
    <source>
        <dbReference type="ARBA" id="ARBA00004651"/>
    </source>
</evidence>
<keyword evidence="4 7" id="KW-1133">Transmembrane helix</keyword>
<dbReference type="Pfam" id="PF02687">
    <property type="entry name" value="FtsX"/>
    <property type="match status" value="1"/>
</dbReference>
<dbReference type="PANTHER" id="PTHR30572">
    <property type="entry name" value="MEMBRANE COMPONENT OF TRANSPORTER-RELATED"/>
    <property type="match status" value="1"/>
</dbReference>
<evidence type="ECO:0000313" key="11">
    <source>
        <dbReference type="Proteomes" id="UP000468388"/>
    </source>
</evidence>
<feature type="transmembrane region" description="Helical" evidence="7">
    <location>
        <begin position="27"/>
        <end position="46"/>
    </location>
</feature>
<organism evidence="10 11">
    <name type="scientific">Chitinophaga oryziterrae</name>
    <dbReference type="NCBI Taxonomy" id="1031224"/>
    <lineage>
        <taxon>Bacteria</taxon>
        <taxon>Pseudomonadati</taxon>
        <taxon>Bacteroidota</taxon>
        <taxon>Chitinophagia</taxon>
        <taxon>Chitinophagales</taxon>
        <taxon>Chitinophagaceae</taxon>
        <taxon>Chitinophaga</taxon>
    </lineage>
</organism>
<dbReference type="OrthoDB" id="9770036at2"/>
<keyword evidence="2" id="KW-1003">Cell membrane</keyword>
<dbReference type="RefSeq" id="WP_157300951.1">
    <property type="nucleotide sequence ID" value="NZ_BAAAZB010000005.1"/>
</dbReference>
<feature type="domain" description="ABC3 transporter permease C-terminal" evidence="8">
    <location>
        <begin position="296"/>
        <end position="408"/>
    </location>
</feature>
<evidence type="ECO:0000259" key="8">
    <source>
        <dbReference type="Pfam" id="PF02687"/>
    </source>
</evidence>
<feature type="transmembrane region" description="Helical" evidence="7">
    <location>
        <begin position="383"/>
        <end position="405"/>
    </location>
</feature>
<feature type="domain" description="MacB-like periplasmic core" evidence="9">
    <location>
        <begin position="26"/>
        <end position="255"/>
    </location>
</feature>
<comment type="subcellular location">
    <subcellularLocation>
        <location evidence="1">Cell membrane</location>
        <topology evidence="1">Multi-pass membrane protein</topology>
    </subcellularLocation>
</comment>